<dbReference type="AlphaFoldDB" id="A0A844HT49"/>
<comment type="caution">
    <text evidence="1">The sequence shown here is derived from an EMBL/GenBank/DDBJ whole genome shotgun (WGS) entry which is preliminary data.</text>
</comment>
<protein>
    <recommendedName>
        <fullName evidence="3">Transposase</fullName>
    </recommendedName>
</protein>
<name>A0A844HT49_9RHOB</name>
<evidence type="ECO:0000313" key="2">
    <source>
        <dbReference type="Proteomes" id="UP000449846"/>
    </source>
</evidence>
<accession>A0A844HT49</accession>
<proteinExistence type="predicted"/>
<reference evidence="1 2" key="1">
    <citation type="submission" date="2019-11" db="EMBL/GenBank/DDBJ databases">
        <authorList>
            <person name="Dong K."/>
        </authorList>
    </citation>
    <scope>NUCLEOTIDE SEQUENCE [LARGE SCALE GENOMIC DNA]</scope>
    <source>
        <strain evidence="1 2">NBRC 112902</strain>
    </source>
</reference>
<dbReference type="EMBL" id="WMIG01000029">
    <property type="protein sequence ID" value="MTH62268.1"/>
    <property type="molecule type" value="Genomic_DNA"/>
</dbReference>
<sequence>MRLFAKILAPSNPNRTLREVVTLLPKGHKTAGILPQHSVSQNASIAYHPFRKKFGITNLTSLVERVSRLTVQLENACRRSRPIMDGLITSLAPLLAHARRSMSFDRGLEFLAWP</sequence>
<dbReference type="Proteomes" id="UP000449846">
    <property type="component" value="Unassembled WGS sequence"/>
</dbReference>
<organism evidence="1 2">
    <name type="scientific">Paracoccus litorisediminis</name>
    <dbReference type="NCBI Taxonomy" id="2006130"/>
    <lineage>
        <taxon>Bacteria</taxon>
        <taxon>Pseudomonadati</taxon>
        <taxon>Pseudomonadota</taxon>
        <taxon>Alphaproteobacteria</taxon>
        <taxon>Rhodobacterales</taxon>
        <taxon>Paracoccaceae</taxon>
        <taxon>Paracoccus</taxon>
    </lineage>
</organism>
<evidence type="ECO:0008006" key="3">
    <source>
        <dbReference type="Google" id="ProtNLM"/>
    </source>
</evidence>
<dbReference type="OrthoDB" id="9803231at2"/>
<gene>
    <name evidence="1" type="ORF">GL300_24055</name>
</gene>
<keyword evidence="2" id="KW-1185">Reference proteome</keyword>
<evidence type="ECO:0000313" key="1">
    <source>
        <dbReference type="EMBL" id="MTH62268.1"/>
    </source>
</evidence>